<dbReference type="Gene3D" id="2.60.40.3440">
    <property type="match status" value="1"/>
</dbReference>
<evidence type="ECO:0000256" key="2">
    <source>
        <dbReference type="ARBA" id="ARBA00022737"/>
    </source>
</evidence>
<dbReference type="PROSITE" id="PS51470">
    <property type="entry name" value="FG_GAP"/>
    <property type="match status" value="2"/>
</dbReference>
<dbReference type="PANTHER" id="PTHR36220:SF1">
    <property type="entry name" value="GAMMA TUBULIN COMPLEX COMPONENT C-TERMINAL DOMAIN-CONTAINING PROTEIN"/>
    <property type="match status" value="1"/>
</dbReference>
<gene>
    <name evidence="6" type="ORF">DSCA_56700</name>
</gene>
<evidence type="ECO:0000256" key="4">
    <source>
        <dbReference type="SAM" id="MobiDB-lite"/>
    </source>
</evidence>
<keyword evidence="3" id="KW-0325">Glycoprotein</keyword>
<feature type="compositionally biased region" description="Acidic residues" evidence="4">
    <location>
        <begin position="1986"/>
        <end position="2003"/>
    </location>
</feature>
<dbReference type="OrthoDB" id="8481850at2"/>
<accession>A0A5K7YTX0</accession>
<dbReference type="InterPro" id="IPR013783">
    <property type="entry name" value="Ig-like_fold"/>
</dbReference>
<evidence type="ECO:0000256" key="1">
    <source>
        <dbReference type="ARBA" id="ARBA00022729"/>
    </source>
</evidence>
<reference evidence="6 7" key="1">
    <citation type="submission" date="2019-11" db="EMBL/GenBank/DDBJ databases">
        <title>Comparative genomics of hydrocarbon-degrading Desulfosarcina strains.</title>
        <authorList>
            <person name="Watanabe M."/>
            <person name="Kojima H."/>
            <person name="Fukui M."/>
        </authorList>
    </citation>
    <scope>NUCLEOTIDE SEQUENCE [LARGE SCALE GENOMIC DNA]</scope>
    <source>
        <strain evidence="6 7">PL12</strain>
    </source>
</reference>
<protein>
    <submittedName>
        <fullName evidence="6">Uncharacterized protein</fullName>
    </submittedName>
</protein>
<feature type="chain" id="PRO_5024430408" evidence="5">
    <location>
        <begin position="25"/>
        <end position="2582"/>
    </location>
</feature>
<keyword evidence="2" id="KW-0677">Repeat</keyword>
<evidence type="ECO:0000256" key="5">
    <source>
        <dbReference type="SAM" id="SignalP"/>
    </source>
</evidence>
<dbReference type="EMBL" id="AP021874">
    <property type="protein sequence ID" value="BBO71740.1"/>
    <property type="molecule type" value="Genomic_DNA"/>
</dbReference>
<dbReference type="InterPro" id="IPR015919">
    <property type="entry name" value="Cadherin-like_sf"/>
</dbReference>
<name>A0A5K7YTX0_9BACT</name>
<feature type="region of interest" description="Disordered" evidence="4">
    <location>
        <begin position="1982"/>
        <end position="2018"/>
    </location>
</feature>
<dbReference type="Gene3D" id="2.60.40.1120">
    <property type="entry name" value="Carboxypeptidase-like, regulatory domain"/>
    <property type="match status" value="1"/>
</dbReference>
<dbReference type="GO" id="GO:0005509">
    <property type="term" value="F:calcium ion binding"/>
    <property type="evidence" value="ECO:0007669"/>
    <property type="project" value="InterPro"/>
</dbReference>
<dbReference type="Gene3D" id="2.60.40.10">
    <property type="entry name" value="Immunoglobulins"/>
    <property type="match status" value="5"/>
</dbReference>
<dbReference type="Pfam" id="PF05345">
    <property type="entry name" value="He_PIG"/>
    <property type="match status" value="1"/>
</dbReference>
<dbReference type="InterPro" id="IPR008969">
    <property type="entry name" value="CarboxyPept-like_regulatory"/>
</dbReference>
<evidence type="ECO:0000313" key="7">
    <source>
        <dbReference type="Proteomes" id="UP000427906"/>
    </source>
</evidence>
<dbReference type="Pfam" id="PF13620">
    <property type="entry name" value="CarboxypepD_reg"/>
    <property type="match status" value="1"/>
</dbReference>
<dbReference type="InterPro" id="IPR013517">
    <property type="entry name" value="FG-GAP"/>
</dbReference>
<evidence type="ECO:0000256" key="3">
    <source>
        <dbReference type="ARBA" id="ARBA00023180"/>
    </source>
</evidence>
<dbReference type="SUPFAM" id="SSF49313">
    <property type="entry name" value="Cadherin-like"/>
    <property type="match status" value="1"/>
</dbReference>
<dbReference type="Gene3D" id="2.130.10.130">
    <property type="entry name" value="Integrin alpha, N-terminal"/>
    <property type="match status" value="3"/>
</dbReference>
<dbReference type="SMART" id="SM00191">
    <property type="entry name" value="Int_alpha"/>
    <property type="match status" value="5"/>
</dbReference>
<organism evidence="6 7">
    <name type="scientific">Desulfosarcina alkanivorans</name>
    <dbReference type="NCBI Taxonomy" id="571177"/>
    <lineage>
        <taxon>Bacteria</taxon>
        <taxon>Pseudomonadati</taxon>
        <taxon>Thermodesulfobacteriota</taxon>
        <taxon>Desulfobacteria</taxon>
        <taxon>Desulfobacterales</taxon>
        <taxon>Desulfosarcinaceae</taxon>
        <taxon>Desulfosarcina</taxon>
    </lineage>
</organism>
<dbReference type="InterPro" id="IPR013519">
    <property type="entry name" value="Int_alpha_beta-p"/>
</dbReference>
<dbReference type="SUPFAM" id="SSF49464">
    <property type="entry name" value="Carboxypeptidase regulatory domain-like"/>
    <property type="match status" value="1"/>
</dbReference>
<dbReference type="KEGG" id="dalk:DSCA_56700"/>
<dbReference type="Pfam" id="PF14312">
    <property type="entry name" value="FG-GAP_2"/>
    <property type="match status" value="6"/>
</dbReference>
<keyword evidence="7" id="KW-1185">Reference proteome</keyword>
<sequence>MWKRCFFLLAVLVVWCGVSDPTYAGDQIDFKPADYTISKWHVHLSHKTVKANDPGERFIVIRKNTPHRLIRGGFLVFNRKVISLREFLRGDGTILSRKVKMKSRNRLVVFLRGTPGASVTIEIRKTGSPGPPPQVVFSAEPVAIHSGESSVLTWTSTNADSLSIDQGVGPVDPVGSIFVSPSQTTTYTLTAVHSGGTTTAKATIAYENSAPEAVDDAVTTDENTPVTTTNVIANDMDIDGDDLTLSGFTQAANGTVTSLGDGTFTYTPDYGFSGEDHFSYTVGDGHGGWGTAAVAVQVVPGMLSVEIASPAAGQAFSEDSITVTGRVNRTGASIFVNGIAATLTGNGFVAINVPLVPGINTISVLAEDGGDTAVASTSVMSLATIDLNPVLIEVAPGTENDGSPKVSGQAMITVANKGSRAVISPFHIVLFEDTNLSRGYEEAEDNRLGEAHVSNGLGAGEASNVSIDFAGQLLFRDNRIYVFVDSAGDVQESDEDNNIIATGTGAMDLSASLLQSDEAGCPDGVGLTVRIGNSGETSIHSGIPVAFYDGEPGGSGMLIGTVRTTQALDSGQYEDVTLQWPDPPVGETVICARADDDGTGTGSLGETDVANNQVCAQMAVCTSPPSCMDGISGRVVDALTGDFLPGVTVFLHGEENGNRGAAINQTDSDEYGGFVFTGVNPGVYVLVADQQGYIEGQRRVVLAPDEILVHRDVVLSPVLNPGEFRVVLTWGEHPMDLEAHLTAPNADGCRHHCFYWNRSISGASLDVDDRESFGPETITISQMDPGTYRFYVHDFTNRNSAASTALANSDATVSVFSGSGDAPLVFSPPAEAGNVWHVFNLDGSNGTIIPIDKMTHQTQPGQIDFPKITSFPPTIATTGEPYVYQIEAVDPDQDTLVYTLVEGPEGMALDPFSGLIEWTPGAGQGGWFDVAVRADDGRCGQSSQTFRVYVAYLPVVQFAVEPCSGVNPGGEITLSWQVERADTVMIDPGIGEVSTEGSLNIQSPDQPIRFTLTAVNDAGQVQRSTPRSPAITNFSAECVELPGGSGTLTWASDCAVSCVIDQGVGTVSTSGSLMVTPAELPSTYTLTCSNGAAMASGRISVAGCTSSADISVFPDCGWSPGDPVTLSWSASGVDDCSIDYGIGSVPIAGTMEVFPDEDPTKYTLTCSGASDSVEIKNPRRVELAASTTALLPGESTALYWKTNCIDTCSFDQGIGAVPTSGSLVVTPEQLPITYTLTAIYDQYTHTIPVTISLPMPVATFAASPAQIKAGESATLTWSTDLAASCTIEPYIGEVPLSGSIPVAPDQTTTYTLVATGPGGTSRTNATVAYVKPTAAIYADPVHLDVVGQTTTLSWVFSNADTCMVDQGIGTVQLGGSLVVTPEKNTTYTITATGPGGMAKDRVAVVYPSPTVEIHADREILDEGETATLTWTFGNADTCSIDPAIGDVQSGGSVVVDPERTTTYTITAAGPGGIARDSVTVTCRAPAAAIQASPVTIIEGQPATLSWQADHAATYVIAPDLGPVDSVGLEEVTPAITTSYTLTASGRGGTISDQAVVTVINPPSISVKEPDGRDDSAHTNYIIRWTDTDHDSDAVISLYYDINSSGADGTLIAGGISEDLEGQADTYVWETTDVPPGAYYVYARIEDGVNDAVIAYSRGPVTIDHQVASEIKLTANDGLADDHFGSTVAIDGDYAVVGAPNSGDTGAVYVFRKQGATWVEQCKLTAGDGARYDHFGTAVSISGDMVVVGAPGENDNHGAVYVFRHDGSTWAHQAKLIAGDGGAYDHFGTCLSLDGDTLVVGAPDHNGGSGAAYVYTIQGNTWSETIKLAAGEDVLEGHFGTSVSTIGDLLAVGSPSVDNLKGAVFIFRRVGSAWEEDARLASGSATRWERFGTSVSIDGKYAIVGNSGLWEAMVDGAAYIFMHDGTAWVEQTKISSSSVGAGESFGQSVYLKGDMAAVGQPKVWNDACAVYLFQRSGSQWVAQDIPDTGEGEGEEEALPVEEESFPPSEGGADSESEGDTAAPYAILTPSDGTADDWFGNSVAMDDDHVIVGAMFDDDKGGDSGSAYIFPLLSVSIETNPVSIDLADPFSTTTALSWTSRGADTITIDPDIGVVSASGSLTIAPRQSTTYTITGARDGVTATDSVTVTVIDPSVLPTVTIGATQETVARGDSAILTWSATNVASVTLDNEIGPAPMTGNLLVFPEVTTTYTVTAVNAAGTATANVTVTVTDPLPTVELSVQPLEITAGEPATLVWDSTHVDAVTIEPGIGMAGPNGTLSVAPMQTTTYTITAIGTGGTVSQSATVRVDSPISINIVSPTDGAFIEGPDVMVRGSFASTGGSEPGIRVNGVVAMVYGNEFVVNNVPLEPGTNTIIATAMDINGHSQSADVSVSAAVPEHYIELHANITSGSAPLDFSLHIRGTFSIQDAIITYTGIAPVELMEVEPDEFQVSMIDEGIAWYTAKVVHEGVTYTDTIAVMVVDVAEIDALLQQKWADMKKRLGNGDIPGALEYFSEATRPTFEYNFNLLNAHLDEIIAGMRSITLVKIEEDMAEYNLVGEQAGQPFSFYLLFQKTGDGTWRIVNF</sequence>
<dbReference type="InterPro" id="IPR028994">
    <property type="entry name" value="Integrin_alpha_N"/>
</dbReference>
<dbReference type="Pfam" id="PF17963">
    <property type="entry name" value="Big_9"/>
    <property type="match status" value="1"/>
</dbReference>
<dbReference type="Proteomes" id="UP000427906">
    <property type="component" value="Chromosome"/>
</dbReference>
<dbReference type="GO" id="GO:0016020">
    <property type="term" value="C:membrane"/>
    <property type="evidence" value="ECO:0007669"/>
    <property type="project" value="InterPro"/>
</dbReference>
<feature type="signal peptide" evidence="5">
    <location>
        <begin position="1"/>
        <end position="24"/>
    </location>
</feature>
<proteinExistence type="predicted"/>
<keyword evidence="1 5" id="KW-0732">Signal</keyword>
<dbReference type="SUPFAM" id="SSF69318">
    <property type="entry name" value="Integrin alpha N-terminal domain"/>
    <property type="match status" value="1"/>
</dbReference>
<dbReference type="PANTHER" id="PTHR36220">
    <property type="entry name" value="UNNAMED PRODUCT"/>
    <property type="match status" value="1"/>
</dbReference>
<evidence type="ECO:0000313" key="6">
    <source>
        <dbReference type="EMBL" id="BBO71740.1"/>
    </source>
</evidence>